<dbReference type="Proteomes" id="UP000030693">
    <property type="component" value="Unassembled WGS sequence"/>
</dbReference>
<dbReference type="STRING" id="691883.A0A058Z4N8"/>
<dbReference type="Gene3D" id="3.80.10.10">
    <property type="entry name" value="Ribonuclease Inhibitor"/>
    <property type="match status" value="1"/>
</dbReference>
<sequence length="1023" mass="106165">MSVSPSPASAAAAGKGPLPAGSKSISFTRFAPCPDDANIDVLTISGLTLDQDQVEAVVGHLRSSSPDRSVTISFHSCQIRGTKAHAFFTRLVEEIREHRIHTLNIHTLELERNTFDPLGFRFFASNISHIAPALVTLSLHFNRLTDSCLSQLSRYVFAAARATVQHLFLSQNEIGDYGVQVLAASLGPHLPLRSLSLAGNEITDKGCVALAAACRSLGQLQLLDLSTNSIEEQGIAALAMLLDASPSLSCLRLAGNDCRNRSALQGLVDAATKHRARVTELDISNTGLDGEVQIPEGTGNILSKGSKLQAAEPGPTSEPATPGPGPMFSELSIMRGAGAPGPGMSAAAAVATPPLGPLPSERFLRRRTKSQAGARSMSREFLRRLTNDGTLEPPPGPPATPAALATVTGPAGSAASHPAAAPSPVLPGLKSATEPLGDRISVGMPLFSTGLLSSSASGAAPESLLVIGGGGGGSFSGVKNGIISLDVSEAEAVANGARSHVKAGFRTSTGSQVVQCMAVSDECQLVACGLDAMLQLYAYSPSGMKSIGMALANQEVHQKNTSGYLVSLWLCNNTTSPDYQGHDPALHLLVRLSLPEADGSETAAPLEIDHLAFAAVPTASGAGPNDPDSPLGRTAEELVLVAVTRHLQLFWHVRSFFPEGTDPEARASCLAPVESVQISSLIFRMAIPALKPGQSTSSRMWMRTCSLIPGPYPDTVDVLTAFNRADRKFSELTLSRLSLRRQVSARTISVAGPSPEIRGLDPDGHPTQQPALAPVLHQEDVVMSMAPVTSCAIRSKLISAASVPRLLAVESLAGGGIRREYYAGLGLSDGSVSLARLVVDAPAWQASFVERGWVVGQASIELVASKLGLHDLPISSVAMRPRVVGLGKSAPPGAAGAAEAATAATAASLTLERFDVALFTVSPDSTLRLTELSVPGYRADRRRAALLRAALYTLVGLLVLGLVVALVLLVAADPEGVGALVAAARSALGLSAGTDIAGPVSPVPTPALAQLPGFDAGHLHAEL</sequence>
<dbReference type="Pfam" id="PF13516">
    <property type="entry name" value="LRR_6"/>
    <property type="match status" value="1"/>
</dbReference>
<protein>
    <submittedName>
        <fullName evidence="6">Uncharacterized protein</fullName>
    </submittedName>
</protein>
<evidence type="ECO:0000313" key="7">
    <source>
        <dbReference type="Proteomes" id="UP000030693"/>
    </source>
</evidence>
<feature type="compositionally biased region" description="Low complexity" evidence="4">
    <location>
        <begin position="342"/>
        <end position="353"/>
    </location>
</feature>
<dbReference type="GO" id="GO:0005096">
    <property type="term" value="F:GTPase activator activity"/>
    <property type="evidence" value="ECO:0007669"/>
    <property type="project" value="UniProtKB-KW"/>
</dbReference>
<evidence type="ECO:0000313" key="6">
    <source>
        <dbReference type="EMBL" id="KCV69086.1"/>
    </source>
</evidence>
<dbReference type="InterPro" id="IPR032675">
    <property type="entry name" value="LRR_dom_sf"/>
</dbReference>
<dbReference type="GO" id="GO:0005829">
    <property type="term" value="C:cytosol"/>
    <property type="evidence" value="ECO:0007669"/>
    <property type="project" value="TreeGrafter"/>
</dbReference>
<dbReference type="InterPro" id="IPR015943">
    <property type="entry name" value="WD40/YVTN_repeat-like_dom_sf"/>
</dbReference>
<reference evidence="6" key="1">
    <citation type="submission" date="2013-04" db="EMBL/GenBank/DDBJ databases">
        <title>The Genome Sequence of Fonticula alba ATCC 38817.</title>
        <authorList>
            <consortium name="The Broad Institute Genomics Platform"/>
            <person name="Russ C."/>
            <person name="Cuomo C."/>
            <person name="Burger G."/>
            <person name="Gray M.W."/>
            <person name="Holland P.W.H."/>
            <person name="King N."/>
            <person name="Lang F.B.F."/>
            <person name="Roger A.J."/>
            <person name="Ruiz-Trillo I."/>
            <person name="Brown M."/>
            <person name="Walker B."/>
            <person name="Young S."/>
            <person name="Zeng Q."/>
            <person name="Gargeya S."/>
            <person name="Fitzgerald M."/>
            <person name="Haas B."/>
            <person name="Abouelleil A."/>
            <person name="Allen A.W."/>
            <person name="Alvarado L."/>
            <person name="Arachchi H.M."/>
            <person name="Berlin A.M."/>
            <person name="Chapman S.B."/>
            <person name="Gainer-Dewar J."/>
            <person name="Goldberg J."/>
            <person name="Griggs A."/>
            <person name="Gujja S."/>
            <person name="Hansen M."/>
            <person name="Howarth C."/>
            <person name="Imamovic A."/>
            <person name="Ireland A."/>
            <person name="Larimer J."/>
            <person name="McCowan C."/>
            <person name="Murphy C."/>
            <person name="Pearson M."/>
            <person name="Poon T.W."/>
            <person name="Priest M."/>
            <person name="Roberts A."/>
            <person name="Saif S."/>
            <person name="Shea T."/>
            <person name="Sisk P."/>
            <person name="Sykes S."/>
            <person name="Wortman J."/>
            <person name="Nusbaum C."/>
            <person name="Birren B."/>
        </authorList>
    </citation>
    <scope>NUCLEOTIDE SEQUENCE [LARGE SCALE GENOMIC DNA]</scope>
    <source>
        <strain evidence="6">ATCC 38817</strain>
    </source>
</reference>
<feature type="compositionally biased region" description="Low complexity" evidence="4">
    <location>
        <begin position="401"/>
        <end position="423"/>
    </location>
</feature>
<dbReference type="InterPro" id="IPR001611">
    <property type="entry name" value="Leu-rich_rpt"/>
</dbReference>
<dbReference type="GeneID" id="20529226"/>
<feature type="compositionally biased region" description="Basic and acidic residues" evidence="4">
    <location>
        <begin position="377"/>
        <end position="386"/>
    </location>
</feature>
<accession>A0A058Z4N8</accession>
<evidence type="ECO:0000256" key="5">
    <source>
        <dbReference type="SAM" id="Phobius"/>
    </source>
</evidence>
<dbReference type="InterPro" id="IPR027038">
    <property type="entry name" value="RanGap"/>
</dbReference>
<evidence type="ECO:0000256" key="1">
    <source>
        <dbReference type="ARBA" id="ARBA00022468"/>
    </source>
</evidence>
<evidence type="ECO:0000256" key="2">
    <source>
        <dbReference type="ARBA" id="ARBA00022614"/>
    </source>
</evidence>
<dbReference type="SUPFAM" id="SSF52047">
    <property type="entry name" value="RNI-like"/>
    <property type="match status" value="1"/>
</dbReference>
<keyword evidence="5" id="KW-0812">Transmembrane</keyword>
<evidence type="ECO:0000256" key="3">
    <source>
        <dbReference type="ARBA" id="ARBA00022737"/>
    </source>
</evidence>
<keyword evidence="7" id="KW-1185">Reference proteome</keyword>
<name>A0A058Z4N8_FONAL</name>
<dbReference type="RefSeq" id="XP_009496657.1">
    <property type="nucleotide sequence ID" value="XM_009498382.1"/>
</dbReference>
<gene>
    <name evidence="6" type="ORF">H696_04501</name>
</gene>
<keyword evidence="5" id="KW-1133">Transmembrane helix</keyword>
<keyword evidence="1" id="KW-0343">GTPase activation</keyword>
<dbReference type="PANTHER" id="PTHR24113:SF12">
    <property type="entry name" value="RAN GTPASE-ACTIVATING PROTEIN 1"/>
    <property type="match status" value="1"/>
</dbReference>
<organism evidence="6">
    <name type="scientific">Fonticula alba</name>
    <name type="common">Slime mold</name>
    <dbReference type="NCBI Taxonomy" id="691883"/>
    <lineage>
        <taxon>Eukaryota</taxon>
        <taxon>Rotosphaerida</taxon>
        <taxon>Fonticulaceae</taxon>
        <taxon>Fonticula</taxon>
    </lineage>
</organism>
<dbReference type="EMBL" id="KB932207">
    <property type="protein sequence ID" value="KCV69086.1"/>
    <property type="molecule type" value="Genomic_DNA"/>
</dbReference>
<proteinExistence type="predicted"/>
<keyword evidence="3" id="KW-0677">Repeat</keyword>
<dbReference type="OrthoDB" id="120976at2759"/>
<feature type="transmembrane region" description="Helical" evidence="5">
    <location>
        <begin position="949"/>
        <end position="971"/>
    </location>
</feature>
<dbReference type="GO" id="GO:0005634">
    <property type="term" value="C:nucleus"/>
    <property type="evidence" value="ECO:0007669"/>
    <property type="project" value="TreeGrafter"/>
</dbReference>
<dbReference type="GO" id="GO:0006913">
    <property type="term" value="P:nucleocytoplasmic transport"/>
    <property type="evidence" value="ECO:0007669"/>
    <property type="project" value="TreeGrafter"/>
</dbReference>
<dbReference type="SMART" id="SM00368">
    <property type="entry name" value="LRR_RI"/>
    <property type="match status" value="3"/>
</dbReference>
<dbReference type="GO" id="GO:0031267">
    <property type="term" value="F:small GTPase binding"/>
    <property type="evidence" value="ECO:0007669"/>
    <property type="project" value="TreeGrafter"/>
</dbReference>
<evidence type="ECO:0000256" key="4">
    <source>
        <dbReference type="SAM" id="MobiDB-lite"/>
    </source>
</evidence>
<keyword evidence="5" id="KW-0472">Membrane</keyword>
<dbReference type="eggNOG" id="KOG4308">
    <property type="taxonomic scope" value="Eukaryota"/>
</dbReference>
<keyword evidence="2" id="KW-0433">Leucine-rich repeat</keyword>
<feature type="region of interest" description="Disordered" evidence="4">
    <location>
        <begin position="289"/>
        <end position="432"/>
    </location>
</feature>
<dbReference type="GO" id="GO:0048471">
    <property type="term" value="C:perinuclear region of cytoplasm"/>
    <property type="evidence" value="ECO:0007669"/>
    <property type="project" value="TreeGrafter"/>
</dbReference>
<dbReference type="Gene3D" id="2.130.10.10">
    <property type="entry name" value="YVTN repeat-like/Quinoprotein amine dehydrogenase"/>
    <property type="match status" value="1"/>
</dbReference>
<dbReference type="AlphaFoldDB" id="A0A058Z4N8"/>
<dbReference type="PANTHER" id="PTHR24113">
    <property type="entry name" value="RAN GTPASE-ACTIVATING PROTEIN 1"/>
    <property type="match status" value="1"/>
</dbReference>